<dbReference type="EMBL" id="JACOGG010000013">
    <property type="protein sequence ID" value="MBC3936252.1"/>
    <property type="molecule type" value="Genomic_DNA"/>
</dbReference>
<evidence type="ECO:0000313" key="1">
    <source>
        <dbReference type="EMBL" id="MBC3936252.1"/>
    </source>
</evidence>
<reference evidence="1" key="1">
    <citation type="submission" date="2020-08" db="EMBL/GenBank/DDBJ databases">
        <title>Novel species isolated from subtropical streams in China.</title>
        <authorList>
            <person name="Lu H."/>
        </authorList>
    </citation>
    <scope>NUCLEOTIDE SEQUENCE</scope>
    <source>
        <strain evidence="1">CY7W</strain>
    </source>
</reference>
<organism evidence="1 2">
    <name type="scientific">Undibacterium rugosum</name>
    <dbReference type="NCBI Taxonomy" id="2762291"/>
    <lineage>
        <taxon>Bacteria</taxon>
        <taxon>Pseudomonadati</taxon>
        <taxon>Pseudomonadota</taxon>
        <taxon>Betaproteobacteria</taxon>
        <taxon>Burkholderiales</taxon>
        <taxon>Oxalobacteraceae</taxon>
        <taxon>Undibacterium</taxon>
    </lineage>
</organism>
<keyword evidence="2" id="KW-1185">Reference proteome</keyword>
<name>A0A923I489_9BURK</name>
<protein>
    <submittedName>
        <fullName evidence="1">Uncharacterized protein</fullName>
    </submittedName>
</protein>
<comment type="caution">
    <text evidence="1">The sequence shown here is derived from an EMBL/GenBank/DDBJ whole genome shotgun (WGS) entry which is preliminary data.</text>
</comment>
<dbReference type="NCBIfam" id="NF041743">
    <property type="entry name" value="RdrA"/>
    <property type="match status" value="1"/>
</dbReference>
<dbReference type="RefSeq" id="WP_186881813.1">
    <property type="nucleotide sequence ID" value="NZ_JACOGG010000013.1"/>
</dbReference>
<dbReference type="AlphaFoldDB" id="A0A923I489"/>
<dbReference type="Proteomes" id="UP000612361">
    <property type="component" value="Unassembled WGS sequence"/>
</dbReference>
<accession>A0A923I489</accession>
<evidence type="ECO:0000313" key="2">
    <source>
        <dbReference type="Proteomes" id="UP000612361"/>
    </source>
</evidence>
<sequence length="762" mass="86758">MSDNKQNIIYFPIDQGEQARQAKTENLLARDVYESIADFLEESLAKLPADTRMVELDEFRAHDTILIDGGRGTGKSTILVNLNTYMDSREALRDKLLILKPVDPTLLENDDDLFLNIIVAALLRDKQVKAASAQPNAKSTAFFEQLQALGNALEGTQKQKEQYGLDKLRAFIGNHSVADEVHKLFYCALQMTGKHMIVFPIDDVDTSLQHAFKNLEVVRKYLATPYAVPLLSGDLELYHEVIWRNFHQGITSASSVETGEAIERAKELATEYQRKLLPVAQRLRVPAVSAHMNNADIMLTERSRGALFSLRDLSGWLWFVLNCGINGFENSQIKFPVETVRQLTQLIFACQDEILQLDDYREVILEKPSKDPTQKNKNLLFLGNSGEFSNPRFNSLFFAFNKKLTQLFKRGSYSPEVALLMEATQYWRESGPLRENAHAARSISIFDTPLFQPLRHQEPEFRNDAEVPGLRVNWERHLADRIKDAYWINSLPDKTILSYPLPDRGFPLLRTLDHCEVPADQVEIVQKLMVVDQVYSATNSTRYVFVGRIFELLVLSMMDEVIEHEFEQLLQRTPFYSLVSFSGTKALIDDEGSNVQLPKTFDGTESWRKSFYDLVESIKNWKQIYLREVNNVPNGLLIYRVMNKFFTQLSMVRNDPINDAAGGLNTMQNTAMWGLQAFRTFCAAMGSFEYFSAGAVVNLNGFSSPYDTGEFEKALLFQANIQPFLVGGDKKWEVRPGVRGFTGALYMHPLRKLLEEVAGVKK</sequence>
<gene>
    <name evidence="1" type="ORF">H8K47_12830</name>
</gene>
<proteinExistence type="predicted"/>